<feature type="coiled-coil region" evidence="1">
    <location>
        <begin position="285"/>
        <end position="517"/>
    </location>
</feature>
<organism evidence="3 4">
    <name type="scientific">Orchesella cincta</name>
    <name type="common">Springtail</name>
    <name type="synonym">Podura cincta</name>
    <dbReference type="NCBI Taxonomy" id="48709"/>
    <lineage>
        <taxon>Eukaryota</taxon>
        <taxon>Metazoa</taxon>
        <taxon>Ecdysozoa</taxon>
        <taxon>Arthropoda</taxon>
        <taxon>Hexapoda</taxon>
        <taxon>Collembola</taxon>
        <taxon>Entomobryomorpha</taxon>
        <taxon>Entomobryoidea</taxon>
        <taxon>Orchesellidae</taxon>
        <taxon>Orchesellinae</taxon>
        <taxon>Orchesella</taxon>
    </lineage>
</organism>
<reference evidence="3 4" key="1">
    <citation type="journal article" date="2016" name="Genome Biol. Evol.">
        <title>Gene Family Evolution Reflects Adaptation to Soil Environmental Stressors in the Genome of the Collembolan Orchesella cincta.</title>
        <authorList>
            <person name="Faddeeva-Vakhrusheva A."/>
            <person name="Derks M.F."/>
            <person name="Anvar S.Y."/>
            <person name="Agamennone V."/>
            <person name="Suring W."/>
            <person name="Smit S."/>
            <person name="van Straalen N.M."/>
            <person name="Roelofs D."/>
        </authorList>
    </citation>
    <scope>NUCLEOTIDE SEQUENCE [LARGE SCALE GENOMIC DNA]</scope>
    <source>
        <tissue evidence="3">Mixed pool</tissue>
    </source>
</reference>
<accession>A0A1D2MXP2</accession>
<feature type="region of interest" description="Disordered" evidence="2">
    <location>
        <begin position="1"/>
        <end position="33"/>
    </location>
</feature>
<gene>
    <name evidence="3" type="ORF">Ocin01_08943</name>
</gene>
<proteinExistence type="predicted"/>
<feature type="non-terminal residue" evidence="3">
    <location>
        <position position="1"/>
    </location>
</feature>
<keyword evidence="1" id="KW-0175">Coiled coil</keyword>
<dbReference type="AlphaFoldDB" id="A0A1D2MXP2"/>
<sequence>SFQSPQMAPGAPDPQLQPNTYHYHYQPEFPPQVQPPSYPGYMTAQVPVASQPNFSVPRSQHMSRTSEALTNAFQESIHRNRVLNNQVKLNNSEIKTLRDNENYLRNELGATQSRNQMLEYQIQSLQGEVGALRTHSVSKAIHDSLVEQNLIIVGRNLTQSQQIDELQRETERGNVEREEIVSLNHQLNIGIINLNKKLKAEGEKSAPIQINCAKLTKENEKLLTDLGKEKRKVLAQEKKVKTLEKKLLKSETLCKSRDDLILNLNFALESSRNKCQVLEENGNAFEWEKKSLQAQQKELELLQQQINHEKERACAANIALHDKQNEVEALEKQLKEEQAQSRRKSQIIASVKNIKTTEKGESARVLKRLRDQVGILKLEKDSLNKTLDSRREDIRKMQSQMTSLEEANKETASENEVLNKRITELEEVIEKHVMTLEENAKQFQLREEDINRERMSMESSEANLHLLGSLSMQAKIMSLEAEVKEKDKQLKVLSYQKKEREADNVELKKQLNEMKLSGRLCPVVPWFSDRKSASINGGVRSTIKT</sequence>
<keyword evidence="4" id="KW-1185">Reference proteome</keyword>
<evidence type="ECO:0000313" key="3">
    <source>
        <dbReference type="EMBL" id="ODM97738.1"/>
    </source>
</evidence>
<evidence type="ECO:0000256" key="1">
    <source>
        <dbReference type="SAM" id="Coils"/>
    </source>
</evidence>
<protein>
    <submittedName>
        <fullName evidence="3">Uncharacterized protein</fullName>
    </submittedName>
</protein>
<evidence type="ECO:0000256" key="2">
    <source>
        <dbReference type="SAM" id="MobiDB-lite"/>
    </source>
</evidence>
<feature type="coiled-coil region" evidence="1">
    <location>
        <begin position="212"/>
        <end position="246"/>
    </location>
</feature>
<dbReference type="Proteomes" id="UP000094527">
    <property type="component" value="Unassembled WGS sequence"/>
</dbReference>
<dbReference type="OMA" id="INHEKER"/>
<comment type="caution">
    <text evidence="3">The sequence shown here is derived from an EMBL/GenBank/DDBJ whole genome shotgun (WGS) entry which is preliminary data.</text>
</comment>
<dbReference type="EMBL" id="LJIJ01000416">
    <property type="protein sequence ID" value="ODM97738.1"/>
    <property type="molecule type" value="Genomic_DNA"/>
</dbReference>
<evidence type="ECO:0000313" key="4">
    <source>
        <dbReference type="Proteomes" id="UP000094527"/>
    </source>
</evidence>
<name>A0A1D2MXP2_ORCCI</name>